<comment type="catalytic activity">
    <reaction evidence="1">
        <text>(6R)-NADPHX = (6S)-NADPHX</text>
        <dbReference type="Rhea" id="RHEA:32227"/>
        <dbReference type="ChEBI" id="CHEBI:64076"/>
        <dbReference type="ChEBI" id="CHEBI:64077"/>
        <dbReference type="EC" id="5.1.99.6"/>
    </reaction>
</comment>
<dbReference type="RefSeq" id="WP_175195311.1">
    <property type="nucleotide sequence ID" value="NZ_CADIJO010000001.1"/>
</dbReference>
<keyword evidence="1" id="KW-0520">NAD</keyword>
<feature type="binding site" evidence="1">
    <location>
        <position position="149"/>
    </location>
    <ligand>
        <name>(6S)-NADPHX</name>
        <dbReference type="ChEBI" id="CHEBI:64076"/>
    </ligand>
</feature>
<evidence type="ECO:0000259" key="2">
    <source>
        <dbReference type="PROSITE" id="PS51385"/>
    </source>
</evidence>
<organism evidence="3 4">
    <name type="scientific">Achromobacter deleyi</name>
    <dbReference type="NCBI Taxonomy" id="1353891"/>
    <lineage>
        <taxon>Bacteria</taxon>
        <taxon>Pseudomonadati</taxon>
        <taxon>Pseudomonadota</taxon>
        <taxon>Betaproteobacteria</taxon>
        <taxon>Burkholderiales</taxon>
        <taxon>Alcaligenaceae</taxon>
        <taxon>Achromobacter</taxon>
    </lineage>
</organism>
<dbReference type="EC" id="5.1.99.6" evidence="1"/>
<dbReference type="SUPFAM" id="SSF64153">
    <property type="entry name" value="YjeF N-terminal domain-like"/>
    <property type="match status" value="1"/>
</dbReference>
<proteinExistence type="inferred from homology"/>
<dbReference type="AlphaFoldDB" id="A0A6S6Z7G4"/>
<reference evidence="3 4" key="1">
    <citation type="submission" date="2020-04" db="EMBL/GenBank/DDBJ databases">
        <authorList>
            <person name="De Canck E."/>
        </authorList>
    </citation>
    <scope>NUCLEOTIDE SEQUENCE [LARGE SCALE GENOMIC DNA]</scope>
    <source>
        <strain evidence="3 4">LMG 3458</strain>
    </source>
</reference>
<keyword evidence="1" id="KW-0547">Nucleotide-binding</keyword>
<sequence length="210" mass="21566">MASFPVARIRQAERLALAQGRELMPIAGAAAADFIASRFVPPARVLAVAGPGNNGGDALTAATRLKALGYAVDLYLPSGPDALPPDASRAWLRWHEAGGASLAALPDPDGYAVVIDGLFGIGLNRPLEASWQVLIDRLNSGVAPVLALDVPSGIDADTGQALGRPVRARWTLSFIAMARGLEAPGAGRDAAGECHVHDLGVAMPPPAATD</sequence>
<feature type="binding site" evidence="1">
    <location>
        <position position="116"/>
    </location>
    <ligand>
        <name>K(+)</name>
        <dbReference type="ChEBI" id="CHEBI:29103"/>
    </ligand>
</feature>
<dbReference type="GO" id="GO:0046872">
    <property type="term" value="F:metal ion binding"/>
    <property type="evidence" value="ECO:0007669"/>
    <property type="project" value="UniProtKB-KW"/>
</dbReference>
<feature type="binding site" evidence="1">
    <location>
        <position position="54"/>
    </location>
    <ligand>
        <name>K(+)</name>
        <dbReference type="ChEBI" id="CHEBI:29103"/>
    </ligand>
</feature>
<dbReference type="PROSITE" id="PS51385">
    <property type="entry name" value="YJEF_N"/>
    <property type="match status" value="1"/>
</dbReference>
<comment type="caution">
    <text evidence="1">Lacks conserved residue(s) required for the propagation of feature annotation.</text>
</comment>
<gene>
    <name evidence="3" type="primary">nnr_1</name>
    <name evidence="1" type="synonym">nnrE</name>
    <name evidence="3" type="ORF">LMG3458_00481</name>
</gene>
<feature type="binding site" evidence="1">
    <location>
        <position position="152"/>
    </location>
    <ligand>
        <name>K(+)</name>
        <dbReference type="ChEBI" id="CHEBI:29103"/>
    </ligand>
</feature>
<comment type="similarity">
    <text evidence="1">Belongs to the NnrE/AIBP family.</text>
</comment>
<dbReference type="NCBIfam" id="TIGR00197">
    <property type="entry name" value="yjeF_nterm"/>
    <property type="match status" value="1"/>
</dbReference>
<dbReference type="InterPro" id="IPR036652">
    <property type="entry name" value="YjeF_N_dom_sf"/>
</dbReference>
<evidence type="ECO:0000313" key="4">
    <source>
        <dbReference type="Proteomes" id="UP000494111"/>
    </source>
</evidence>
<evidence type="ECO:0000313" key="3">
    <source>
        <dbReference type="EMBL" id="CAB3658952.1"/>
    </source>
</evidence>
<name>A0A6S6Z7G4_9BURK</name>
<dbReference type="Gene3D" id="3.40.50.10260">
    <property type="entry name" value="YjeF N-terminal domain"/>
    <property type="match status" value="1"/>
</dbReference>
<dbReference type="HAMAP" id="MF_01966">
    <property type="entry name" value="NADHX_epimerase"/>
    <property type="match status" value="1"/>
</dbReference>
<evidence type="ECO:0000256" key="1">
    <source>
        <dbReference type="HAMAP-Rule" id="MF_01966"/>
    </source>
</evidence>
<keyword evidence="1" id="KW-0413">Isomerase</keyword>
<dbReference type="GO" id="GO:0052856">
    <property type="term" value="F:NAD(P)HX epimerase activity"/>
    <property type="evidence" value="ECO:0007669"/>
    <property type="project" value="UniProtKB-UniRule"/>
</dbReference>
<dbReference type="InterPro" id="IPR004443">
    <property type="entry name" value="YjeF_N_dom"/>
</dbReference>
<comment type="function">
    <text evidence="1">Catalyzes the epimerization of the S- and R-forms of NAD(P)HX, a damaged form of NAD(P)H that is a result of enzymatic or heat-dependent hydration. This is a prerequisite for the S-specific NAD(P)H-hydrate dehydratase to allow the repair of both epimers of NAD(P)HX.</text>
</comment>
<dbReference type="Proteomes" id="UP000494111">
    <property type="component" value="Unassembled WGS sequence"/>
</dbReference>
<dbReference type="Pfam" id="PF03853">
    <property type="entry name" value="YjeF_N"/>
    <property type="match status" value="1"/>
</dbReference>
<comment type="cofactor">
    <cofactor evidence="1">
        <name>K(+)</name>
        <dbReference type="ChEBI" id="CHEBI:29103"/>
    </cofactor>
    <text evidence="1">Binds 1 potassium ion per subunit.</text>
</comment>
<keyword evidence="1" id="KW-0521">NADP</keyword>
<protein>
    <recommendedName>
        <fullName evidence="1">NAD(P)H-hydrate epimerase</fullName>
        <ecNumber evidence="1">5.1.99.6</ecNumber>
    </recommendedName>
    <alternativeName>
        <fullName evidence="1">NAD(P)HX epimerase</fullName>
    </alternativeName>
</protein>
<keyword evidence="1" id="KW-0479">Metal-binding</keyword>
<feature type="binding site" evidence="1">
    <location>
        <begin position="53"/>
        <end position="57"/>
    </location>
    <ligand>
        <name>(6S)-NADPHX</name>
        <dbReference type="ChEBI" id="CHEBI:64076"/>
    </ligand>
</feature>
<dbReference type="GO" id="GO:0000166">
    <property type="term" value="F:nucleotide binding"/>
    <property type="evidence" value="ECO:0007669"/>
    <property type="project" value="UniProtKB-KW"/>
</dbReference>
<feature type="binding site" evidence="1">
    <location>
        <begin position="120"/>
        <end position="126"/>
    </location>
    <ligand>
        <name>(6S)-NADPHX</name>
        <dbReference type="ChEBI" id="CHEBI:64076"/>
    </ligand>
</feature>
<dbReference type="EMBL" id="CADIJO010000001">
    <property type="protein sequence ID" value="CAB3658952.1"/>
    <property type="molecule type" value="Genomic_DNA"/>
</dbReference>
<keyword evidence="1" id="KW-0630">Potassium</keyword>
<accession>A0A6S6Z7G4</accession>
<feature type="domain" description="YjeF N-terminal" evidence="2">
    <location>
        <begin position="9"/>
        <end position="207"/>
    </location>
</feature>
<comment type="catalytic activity">
    <reaction evidence="1">
        <text>(6R)-NADHX = (6S)-NADHX</text>
        <dbReference type="Rhea" id="RHEA:32215"/>
        <dbReference type="ChEBI" id="CHEBI:64074"/>
        <dbReference type="ChEBI" id="CHEBI:64075"/>
        <dbReference type="EC" id="5.1.99.6"/>
    </reaction>
</comment>